<reference evidence="9" key="3">
    <citation type="submission" date="2025-09" db="UniProtKB">
        <authorList>
            <consortium name="Ensembl"/>
        </authorList>
    </citation>
    <scope>IDENTIFICATION</scope>
</reference>
<evidence type="ECO:0000259" key="8">
    <source>
        <dbReference type="Pfam" id="PF26063"/>
    </source>
</evidence>
<evidence type="ECO:0000256" key="5">
    <source>
        <dbReference type="ARBA" id="ARBA00059210"/>
    </source>
</evidence>
<feature type="domain" description="MCM AAA-lid" evidence="7">
    <location>
        <begin position="548"/>
        <end position="622"/>
    </location>
</feature>
<dbReference type="PANTHER" id="PTHR11630:SF75">
    <property type="entry name" value="MINICHROMOSOME MAINTENANCE DOMAIN-CONTAINING PROTEIN 2"/>
    <property type="match status" value="1"/>
</dbReference>
<dbReference type="InterPro" id="IPR031327">
    <property type="entry name" value="MCM"/>
</dbReference>
<dbReference type="GeneTree" id="ENSGT01150000286951"/>
<feature type="domain" description="MCMDC2 N-terminal" evidence="8">
    <location>
        <begin position="7"/>
        <end position="106"/>
    </location>
</feature>
<evidence type="ECO:0000256" key="6">
    <source>
        <dbReference type="ARBA" id="ARBA00067689"/>
    </source>
</evidence>
<evidence type="ECO:0000259" key="7">
    <source>
        <dbReference type="Pfam" id="PF17855"/>
    </source>
</evidence>
<keyword evidence="3" id="KW-0234">DNA repair</keyword>
<proteinExistence type="predicted"/>
<dbReference type="Gene3D" id="3.40.50.300">
    <property type="entry name" value="P-loop containing nucleotide triphosphate hydrolases"/>
    <property type="match status" value="1"/>
</dbReference>
<dbReference type="Proteomes" id="UP000028760">
    <property type="component" value="Unassembled WGS sequence"/>
</dbReference>
<keyword evidence="1" id="KW-0597">Phosphoprotein</keyword>
<keyword evidence="2" id="KW-0227">DNA damage</keyword>
<reference evidence="9" key="2">
    <citation type="submission" date="2025-08" db="UniProtKB">
        <authorList>
            <consortium name="Ensembl"/>
        </authorList>
    </citation>
    <scope>IDENTIFICATION</scope>
</reference>
<evidence type="ECO:0000313" key="10">
    <source>
        <dbReference type="Proteomes" id="UP000028760"/>
    </source>
</evidence>
<sequence>MADISSLKESVLVYLDRSGGLQKLADDCRPLNDTQQTEAVYRFRVLVNPSDLIEMDPRLGDCVLHDPLRATGLFQSVCFLAIKTLSLTDKIHTASQVNVSLNFTHLPPFPEYTLDLSGFHQVYGPMRPVSMEGAVIAITRVTKYTQGARFLCTDDDCPGSTGFHHIRVHAPGATESATVRNDFSCMICSSQLKEDVKFRVLGETDKQLVELIHVEALDVLRGRRQSSFRYQSVTLFLRDELCHSMTIGRLYRVVGIPVLVHQWPSITWSVEANSVQPWEPQPLPPGCRKESPRFLELSERVAPSPWRFPAIVAHCFGLDLTPPGLYNTLKLCLLLSLVQTRTDADDPSLDLLVVTADTLVLDRLMAYSLSLACRGVRHQASAEMFASLSRDERGAGTANIHAGSALLASGGICMLGDLSFYRKDKLDYIQSVLESRSVSVFIPGKKYGEEADQQLSFPVQCNFWALTDSSQRSGRADSAVLGTAETGPVPAQLAETFGLVVQCGDRVGERGAVAQALHTLQQAVQPGSHPHPSCWEFSTEDYQELVARSRGLQVELSPEAKKLIHGYYMASRRARTRSQGVKISLASIKLLISLAEAHCKLCLRTKVVEEDAVIAVLLCENSVTLKHGRASALVIPPDAVFPCDLEDVDGLQRRDAALDELHQIILRFVYTFAPGADAYITEE</sequence>
<dbReference type="GO" id="GO:0005634">
    <property type="term" value="C:nucleus"/>
    <property type="evidence" value="ECO:0007669"/>
    <property type="project" value="TreeGrafter"/>
</dbReference>
<keyword evidence="4" id="KW-0469">Meiosis</keyword>
<dbReference type="GO" id="GO:0051321">
    <property type="term" value="P:meiotic cell cycle"/>
    <property type="evidence" value="ECO:0007669"/>
    <property type="project" value="UniProtKB-KW"/>
</dbReference>
<dbReference type="InterPro" id="IPR058769">
    <property type="entry name" value="MCMDC2_N"/>
</dbReference>
<accession>A0A087XEZ8</accession>
<dbReference type="OMA" id="SICLVPR"/>
<dbReference type="InterPro" id="IPR041562">
    <property type="entry name" value="MCM_lid"/>
</dbReference>
<dbReference type="eggNOG" id="KOG0480">
    <property type="taxonomic scope" value="Eukaryota"/>
</dbReference>
<dbReference type="GO" id="GO:0000727">
    <property type="term" value="P:double-strand break repair via break-induced replication"/>
    <property type="evidence" value="ECO:0007669"/>
    <property type="project" value="TreeGrafter"/>
</dbReference>
<organism evidence="9 10">
    <name type="scientific">Poecilia formosa</name>
    <name type="common">Amazon molly</name>
    <name type="synonym">Limia formosa</name>
    <dbReference type="NCBI Taxonomy" id="48698"/>
    <lineage>
        <taxon>Eukaryota</taxon>
        <taxon>Metazoa</taxon>
        <taxon>Chordata</taxon>
        <taxon>Craniata</taxon>
        <taxon>Vertebrata</taxon>
        <taxon>Euteleostomi</taxon>
        <taxon>Actinopterygii</taxon>
        <taxon>Neopterygii</taxon>
        <taxon>Teleostei</taxon>
        <taxon>Neoteleostei</taxon>
        <taxon>Acanthomorphata</taxon>
        <taxon>Ovalentaria</taxon>
        <taxon>Atherinomorphae</taxon>
        <taxon>Cyprinodontiformes</taxon>
        <taxon>Poeciliidae</taxon>
        <taxon>Poeciliinae</taxon>
        <taxon>Poecilia</taxon>
    </lineage>
</organism>
<dbReference type="GO" id="GO:0017116">
    <property type="term" value="F:single-stranded DNA helicase activity"/>
    <property type="evidence" value="ECO:0007669"/>
    <property type="project" value="TreeGrafter"/>
</dbReference>
<evidence type="ECO:0000256" key="1">
    <source>
        <dbReference type="ARBA" id="ARBA00022553"/>
    </source>
</evidence>
<dbReference type="FunFam" id="3.40.50.300:FF:001155">
    <property type="entry name" value="minichromosome maintenance domain-containing protein 2"/>
    <property type="match status" value="1"/>
</dbReference>
<dbReference type="Pfam" id="PF26063">
    <property type="entry name" value="MCMDC2_N"/>
    <property type="match status" value="1"/>
</dbReference>
<evidence type="ECO:0000256" key="2">
    <source>
        <dbReference type="ARBA" id="ARBA00022763"/>
    </source>
</evidence>
<dbReference type="Ensembl" id="ENSPFOT00000004359.1">
    <property type="protein sequence ID" value="ENSPFOP00000004351.1"/>
    <property type="gene ID" value="ENSPFOG00000004210.1"/>
</dbReference>
<evidence type="ECO:0000256" key="4">
    <source>
        <dbReference type="ARBA" id="ARBA00023254"/>
    </source>
</evidence>
<protein>
    <recommendedName>
        <fullName evidence="6">Minichromosome maintenance domain-containing protein 2</fullName>
    </recommendedName>
</protein>
<comment type="function">
    <text evidence="5">Plays an important role in meiotic recombination and associated DNA double-strand break repair.</text>
</comment>
<name>A0A087XEZ8_POEFO</name>
<keyword evidence="10" id="KW-1185">Reference proteome</keyword>
<dbReference type="Pfam" id="PF17855">
    <property type="entry name" value="MCM_lid"/>
    <property type="match status" value="1"/>
</dbReference>
<dbReference type="PANTHER" id="PTHR11630">
    <property type="entry name" value="DNA REPLICATION LICENSING FACTOR MCM FAMILY MEMBER"/>
    <property type="match status" value="1"/>
</dbReference>
<dbReference type="InterPro" id="IPR027417">
    <property type="entry name" value="P-loop_NTPase"/>
</dbReference>
<dbReference type="STRING" id="48698.ENSPFOP00000004351"/>
<dbReference type="EMBL" id="AYCK01005747">
    <property type="status" value="NOT_ANNOTATED_CDS"/>
    <property type="molecule type" value="Genomic_DNA"/>
</dbReference>
<evidence type="ECO:0000256" key="3">
    <source>
        <dbReference type="ARBA" id="ARBA00023204"/>
    </source>
</evidence>
<dbReference type="AlphaFoldDB" id="A0A087XEZ8"/>
<dbReference type="GO" id="GO:0003677">
    <property type="term" value="F:DNA binding"/>
    <property type="evidence" value="ECO:0007669"/>
    <property type="project" value="InterPro"/>
</dbReference>
<evidence type="ECO:0000313" key="9">
    <source>
        <dbReference type="Ensembl" id="ENSPFOP00000004351.1"/>
    </source>
</evidence>
<reference evidence="10" key="1">
    <citation type="submission" date="2013-10" db="EMBL/GenBank/DDBJ databases">
        <authorList>
            <person name="Schartl M."/>
            <person name="Warren W."/>
        </authorList>
    </citation>
    <scope>NUCLEOTIDE SEQUENCE [LARGE SCALE GENOMIC DNA]</scope>
    <source>
        <strain evidence="10">female</strain>
    </source>
</reference>
<dbReference type="GO" id="GO:0005524">
    <property type="term" value="F:ATP binding"/>
    <property type="evidence" value="ECO:0007669"/>
    <property type="project" value="InterPro"/>
</dbReference>